<keyword evidence="7 8" id="KW-0411">Iron-sulfur</keyword>
<feature type="binding site" evidence="8">
    <location>
        <position position="16"/>
    </location>
    <ligand>
        <name>[4Fe-4S] cluster</name>
        <dbReference type="ChEBI" id="CHEBI:49883"/>
        <label>1</label>
    </ligand>
</feature>
<evidence type="ECO:0000259" key="9">
    <source>
        <dbReference type="PROSITE" id="PS50926"/>
    </source>
</evidence>
<comment type="catalytic activity">
    <reaction evidence="8">
        <text>L-aspartate(89)-[ribosomal protein uS12]-hydrogen + (sulfur carrier)-SH + AH2 + 2 S-adenosyl-L-methionine = 3-methylsulfanyl-L-aspartate(89)-[ribosomal protein uS12]-hydrogen + (sulfur carrier)-H + 5'-deoxyadenosine + L-methionine + A + S-adenosyl-L-homocysteine + 2 H(+)</text>
        <dbReference type="Rhea" id="RHEA:37087"/>
        <dbReference type="Rhea" id="RHEA-COMP:10460"/>
        <dbReference type="Rhea" id="RHEA-COMP:10461"/>
        <dbReference type="Rhea" id="RHEA-COMP:14737"/>
        <dbReference type="Rhea" id="RHEA-COMP:14739"/>
        <dbReference type="ChEBI" id="CHEBI:13193"/>
        <dbReference type="ChEBI" id="CHEBI:15378"/>
        <dbReference type="ChEBI" id="CHEBI:17319"/>
        <dbReference type="ChEBI" id="CHEBI:17499"/>
        <dbReference type="ChEBI" id="CHEBI:29917"/>
        <dbReference type="ChEBI" id="CHEBI:29961"/>
        <dbReference type="ChEBI" id="CHEBI:57844"/>
        <dbReference type="ChEBI" id="CHEBI:57856"/>
        <dbReference type="ChEBI" id="CHEBI:59789"/>
        <dbReference type="ChEBI" id="CHEBI:64428"/>
        <dbReference type="ChEBI" id="CHEBI:73599"/>
        <dbReference type="EC" id="2.8.4.4"/>
    </reaction>
</comment>
<dbReference type="GO" id="GO:0006400">
    <property type="term" value="P:tRNA modification"/>
    <property type="evidence" value="ECO:0007669"/>
    <property type="project" value="InterPro"/>
</dbReference>
<evidence type="ECO:0000256" key="7">
    <source>
        <dbReference type="ARBA" id="ARBA00023014"/>
    </source>
</evidence>
<evidence type="ECO:0000256" key="8">
    <source>
        <dbReference type="HAMAP-Rule" id="MF_01865"/>
    </source>
</evidence>
<keyword evidence="12" id="KW-0689">Ribosomal protein</keyword>
<dbReference type="Pfam" id="PF00919">
    <property type="entry name" value="UPF0004"/>
    <property type="match status" value="1"/>
</dbReference>
<dbReference type="Gene3D" id="3.40.50.12160">
    <property type="entry name" value="Methylthiotransferase, N-terminal domain"/>
    <property type="match status" value="1"/>
</dbReference>
<name>A0A948RSM4_UNCEI</name>
<dbReference type="InterPro" id="IPR013848">
    <property type="entry name" value="Methylthiotransferase_N"/>
</dbReference>
<dbReference type="NCBIfam" id="TIGR01125">
    <property type="entry name" value="30S ribosomal protein S12 methylthiotransferase RimO"/>
    <property type="match status" value="1"/>
</dbReference>
<dbReference type="PANTHER" id="PTHR43837">
    <property type="entry name" value="RIBOSOMAL PROTEIN S12 METHYLTHIOTRANSFERASE RIMO"/>
    <property type="match status" value="1"/>
</dbReference>
<evidence type="ECO:0000256" key="2">
    <source>
        <dbReference type="ARBA" id="ARBA00022490"/>
    </source>
</evidence>
<proteinExistence type="inferred from homology"/>
<feature type="binding site" evidence="8">
    <location>
        <position position="52"/>
    </location>
    <ligand>
        <name>[4Fe-4S] cluster</name>
        <dbReference type="ChEBI" id="CHEBI:49883"/>
        <label>1</label>
    </ligand>
</feature>
<dbReference type="EMBL" id="JAHJDP010000018">
    <property type="protein sequence ID" value="MBU2689841.1"/>
    <property type="molecule type" value="Genomic_DNA"/>
</dbReference>
<dbReference type="GO" id="GO:0005829">
    <property type="term" value="C:cytosol"/>
    <property type="evidence" value="ECO:0007669"/>
    <property type="project" value="TreeGrafter"/>
</dbReference>
<dbReference type="InterPro" id="IPR006638">
    <property type="entry name" value="Elp3/MiaA/NifB-like_rSAM"/>
</dbReference>
<dbReference type="InterPro" id="IPR007197">
    <property type="entry name" value="rSAM"/>
</dbReference>
<dbReference type="Pfam" id="PF18693">
    <property type="entry name" value="TRAM_2"/>
    <property type="match status" value="1"/>
</dbReference>
<keyword evidence="5 8" id="KW-0479">Metal-binding</keyword>
<evidence type="ECO:0000256" key="4">
    <source>
        <dbReference type="ARBA" id="ARBA00022691"/>
    </source>
</evidence>
<evidence type="ECO:0000313" key="13">
    <source>
        <dbReference type="Proteomes" id="UP000777784"/>
    </source>
</evidence>
<evidence type="ECO:0000313" key="12">
    <source>
        <dbReference type="EMBL" id="MBU2689841.1"/>
    </source>
</evidence>
<evidence type="ECO:0000256" key="1">
    <source>
        <dbReference type="ARBA" id="ARBA00022485"/>
    </source>
</evidence>
<dbReference type="InterPro" id="IPR002792">
    <property type="entry name" value="TRAM_dom"/>
</dbReference>
<dbReference type="Gene3D" id="3.80.30.20">
    <property type="entry name" value="tm_1862 like domain"/>
    <property type="match status" value="1"/>
</dbReference>
<dbReference type="PROSITE" id="PS01278">
    <property type="entry name" value="MTTASE_RADICAL"/>
    <property type="match status" value="1"/>
</dbReference>
<dbReference type="Pfam" id="PF04055">
    <property type="entry name" value="Radical_SAM"/>
    <property type="match status" value="1"/>
</dbReference>
<reference evidence="12" key="1">
    <citation type="submission" date="2021-05" db="EMBL/GenBank/DDBJ databases">
        <title>Energy efficiency and biological interactions define the core microbiome of deep oligotrophic groundwater.</title>
        <authorList>
            <person name="Mehrshad M."/>
            <person name="Lopez-Fernandez M."/>
            <person name="Bell E."/>
            <person name="Bernier-Latmani R."/>
            <person name="Bertilsson S."/>
            <person name="Dopson M."/>
        </authorList>
    </citation>
    <scope>NUCLEOTIDE SEQUENCE</scope>
    <source>
        <strain evidence="12">Modern_marine.mb.64</strain>
    </source>
</reference>
<dbReference type="InterPro" id="IPR020612">
    <property type="entry name" value="Methylthiotransferase_CS"/>
</dbReference>
<comment type="caution">
    <text evidence="12">The sequence shown here is derived from an EMBL/GenBank/DDBJ whole genome shotgun (WGS) entry which is preliminary data.</text>
</comment>
<keyword evidence="1 8" id="KW-0004">4Fe-4S</keyword>
<dbReference type="GO" id="GO:0005840">
    <property type="term" value="C:ribosome"/>
    <property type="evidence" value="ECO:0007669"/>
    <property type="project" value="UniProtKB-KW"/>
</dbReference>
<comment type="similarity">
    <text evidence="8">Belongs to the methylthiotransferase family. RimO subfamily.</text>
</comment>
<dbReference type="InterPro" id="IPR023404">
    <property type="entry name" value="rSAM_horseshoe"/>
</dbReference>
<comment type="subcellular location">
    <subcellularLocation>
        <location evidence="8">Cytoplasm</location>
    </subcellularLocation>
</comment>
<feature type="binding site" evidence="8">
    <location>
        <position position="168"/>
    </location>
    <ligand>
        <name>[4Fe-4S] cluster</name>
        <dbReference type="ChEBI" id="CHEBI:49883"/>
        <label>2</label>
        <note>4Fe-4S-S-AdoMet</note>
    </ligand>
</feature>
<dbReference type="InterPro" id="IPR005840">
    <property type="entry name" value="Ribosomal_uS12_MeSTrfase_RimO"/>
</dbReference>
<evidence type="ECO:0000256" key="6">
    <source>
        <dbReference type="ARBA" id="ARBA00023004"/>
    </source>
</evidence>
<dbReference type="SFLD" id="SFLDG01061">
    <property type="entry name" value="methylthiotransferase"/>
    <property type="match status" value="1"/>
</dbReference>
<dbReference type="SUPFAM" id="SSF102114">
    <property type="entry name" value="Radical SAM enzymes"/>
    <property type="match status" value="1"/>
</dbReference>
<dbReference type="SFLD" id="SFLDF00274">
    <property type="entry name" value="ribosomal_protein_S12_methylth"/>
    <property type="match status" value="1"/>
</dbReference>
<dbReference type="PROSITE" id="PS50926">
    <property type="entry name" value="TRAM"/>
    <property type="match status" value="1"/>
</dbReference>
<dbReference type="NCBIfam" id="TIGR00089">
    <property type="entry name" value="MiaB/RimO family radical SAM methylthiotransferase"/>
    <property type="match status" value="1"/>
</dbReference>
<dbReference type="SMART" id="SM00729">
    <property type="entry name" value="Elp3"/>
    <property type="match status" value="1"/>
</dbReference>
<evidence type="ECO:0000256" key="5">
    <source>
        <dbReference type="ARBA" id="ARBA00022723"/>
    </source>
</evidence>
<feature type="domain" description="MTTase N-terminal" evidence="10">
    <location>
        <begin position="7"/>
        <end position="123"/>
    </location>
</feature>
<dbReference type="SFLD" id="SFLDS00029">
    <property type="entry name" value="Radical_SAM"/>
    <property type="match status" value="1"/>
</dbReference>
<dbReference type="AlphaFoldDB" id="A0A948RSM4"/>
<dbReference type="InterPro" id="IPR005839">
    <property type="entry name" value="Methylthiotransferase"/>
</dbReference>
<dbReference type="Proteomes" id="UP000777784">
    <property type="component" value="Unassembled WGS sequence"/>
</dbReference>
<keyword evidence="3 8" id="KW-0808">Transferase</keyword>
<protein>
    <recommendedName>
        <fullName evidence="8">Ribosomal protein uS12 methylthiotransferase RimO</fullName>
        <shortName evidence="8">uS12 MTTase</shortName>
        <shortName evidence="8">uS12 methylthiotransferase</shortName>
        <ecNumber evidence="8">2.8.4.4</ecNumber>
    </recommendedName>
    <alternativeName>
        <fullName evidence="8">Ribosomal protein uS12 (aspartate-C(3))-methylthiotransferase</fullName>
    </alternativeName>
    <alternativeName>
        <fullName evidence="8">Ribosome maturation factor RimO</fullName>
    </alternativeName>
</protein>
<dbReference type="SFLD" id="SFLDG01082">
    <property type="entry name" value="B12-binding_domain_containing"/>
    <property type="match status" value="1"/>
</dbReference>
<dbReference type="EC" id="2.8.4.4" evidence="8"/>
<dbReference type="PROSITE" id="PS51449">
    <property type="entry name" value="MTTASE_N"/>
    <property type="match status" value="1"/>
</dbReference>
<dbReference type="CDD" id="cd01335">
    <property type="entry name" value="Radical_SAM"/>
    <property type="match status" value="1"/>
</dbReference>
<dbReference type="HAMAP" id="MF_01865">
    <property type="entry name" value="MTTase_RimO"/>
    <property type="match status" value="1"/>
</dbReference>
<dbReference type="PANTHER" id="PTHR43837:SF1">
    <property type="entry name" value="RIBOSOMAL PROTEIN US12 METHYLTHIOTRANSFERASE RIMO"/>
    <property type="match status" value="1"/>
</dbReference>
<feature type="binding site" evidence="8">
    <location>
        <position position="165"/>
    </location>
    <ligand>
        <name>[4Fe-4S] cluster</name>
        <dbReference type="ChEBI" id="CHEBI:49883"/>
        <label>2</label>
        <note>4Fe-4S-S-AdoMet</note>
    </ligand>
</feature>
<keyword evidence="2 8" id="KW-0963">Cytoplasm</keyword>
<evidence type="ECO:0000259" key="11">
    <source>
        <dbReference type="PROSITE" id="PS51918"/>
    </source>
</evidence>
<evidence type="ECO:0000256" key="3">
    <source>
        <dbReference type="ARBA" id="ARBA00022679"/>
    </source>
</evidence>
<feature type="domain" description="TRAM" evidence="9">
    <location>
        <begin position="380"/>
        <end position="450"/>
    </location>
</feature>
<feature type="binding site" evidence="8">
    <location>
        <position position="161"/>
    </location>
    <ligand>
        <name>[4Fe-4S] cluster</name>
        <dbReference type="ChEBI" id="CHEBI:49883"/>
        <label>2</label>
        <note>4Fe-4S-S-AdoMet</note>
    </ligand>
</feature>
<sequence length="450" mass="49305">MSNNPPKTLAVVTLGCPKNQVDSEVMAGALHLDGWRTVAEVEQASMVVINTCAFLSSAVEESMETIRSIAALKETGSLRHLIVAGCLPQRVGEELLREVPEVDYLIGTGALGRIVDICRSIEAGCEVRGAVLGGLDRLDIPWSKRAVISGPSAYLKISEGCDRSCSFCIIPDLRGSQRSRSPQEIVEEARRLVGSGVRELILIGQDTTSYGRDLPGSLELVDLLEALQDVEEARWIRILYTHPAGWNDRLIEAHRDLETVLPYIDMPIQHTDDSILKRMQRGVTHARTRDLIHEMRARIPDLTLRTTLLLGFPGETDTIFRGLLEEIDRTPFDRLGVFPYSPEPGSPAALLQGQVPSDVADERCRVVMEKQQSIALSRQQKRLGAVLPILIESVEEGGESGIGRSPGEAPEIDGDVLVRSDKKRPLSVGEIVDAAVVAVGSYDLETERVN</sequence>
<dbReference type="FunFam" id="3.80.30.20:FF:000001">
    <property type="entry name" value="tRNA-2-methylthio-N(6)-dimethylallyladenosine synthase 2"/>
    <property type="match status" value="1"/>
</dbReference>
<dbReference type="GO" id="GO:0051539">
    <property type="term" value="F:4 iron, 4 sulfur cluster binding"/>
    <property type="evidence" value="ECO:0007669"/>
    <property type="project" value="UniProtKB-UniRule"/>
</dbReference>
<comment type="cofactor">
    <cofactor evidence="8">
        <name>[4Fe-4S] cluster</name>
        <dbReference type="ChEBI" id="CHEBI:49883"/>
    </cofactor>
    <text evidence="8">Binds 2 [4Fe-4S] clusters. One cluster is coordinated with 3 cysteines and an exchangeable S-adenosyl-L-methionine.</text>
</comment>
<feature type="domain" description="Radical SAM core" evidence="11">
    <location>
        <begin position="147"/>
        <end position="377"/>
    </location>
</feature>
<comment type="function">
    <text evidence="8">Catalyzes the methylthiolation of an aspartic acid residue of ribosomal protein uS12.</text>
</comment>
<keyword evidence="4 8" id="KW-0949">S-adenosyl-L-methionine</keyword>
<accession>A0A948RSM4</accession>
<gene>
    <name evidence="8 12" type="primary">rimO</name>
    <name evidence="12" type="ORF">KJ970_02860</name>
</gene>
<feature type="binding site" evidence="8">
    <location>
        <position position="86"/>
    </location>
    <ligand>
        <name>[4Fe-4S] cluster</name>
        <dbReference type="ChEBI" id="CHEBI:49883"/>
        <label>1</label>
    </ligand>
</feature>
<dbReference type="GO" id="GO:0103039">
    <property type="term" value="F:protein methylthiotransferase activity"/>
    <property type="evidence" value="ECO:0007669"/>
    <property type="project" value="UniProtKB-EC"/>
</dbReference>
<dbReference type="PROSITE" id="PS51918">
    <property type="entry name" value="RADICAL_SAM"/>
    <property type="match status" value="1"/>
</dbReference>
<dbReference type="Gene3D" id="2.40.50.140">
    <property type="entry name" value="Nucleic acid-binding proteins"/>
    <property type="match status" value="1"/>
</dbReference>
<evidence type="ECO:0000259" key="10">
    <source>
        <dbReference type="PROSITE" id="PS51449"/>
    </source>
</evidence>
<keyword evidence="12" id="KW-0687">Ribonucleoprotein</keyword>
<dbReference type="InterPro" id="IPR058240">
    <property type="entry name" value="rSAM_sf"/>
</dbReference>
<dbReference type="InterPro" id="IPR012340">
    <property type="entry name" value="NA-bd_OB-fold"/>
</dbReference>
<dbReference type="GO" id="GO:0046872">
    <property type="term" value="F:metal ion binding"/>
    <property type="evidence" value="ECO:0007669"/>
    <property type="project" value="UniProtKB-KW"/>
</dbReference>
<keyword evidence="6 8" id="KW-0408">Iron</keyword>
<organism evidence="12 13">
    <name type="scientific">Eiseniibacteriota bacterium</name>
    <dbReference type="NCBI Taxonomy" id="2212470"/>
    <lineage>
        <taxon>Bacteria</taxon>
        <taxon>Candidatus Eiseniibacteriota</taxon>
    </lineage>
</organism>
<dbReference type="GO" id="GO:0035599">
    <property type="term" value="F:aspartic acid methylthiotransferase activity"/>
    <property type="evidence" value="ECO:0007669"/>
    <property type="project" value="TreeGrafter"/>
</dbReference>
<dbReference type="InterPro" id="IPR038135">
    <property type="entry name" value="Methylthiotransferase_N_sf"/>
</dbReference>